<gene>
    <name evidence="2" type="ORF">UFOPK3139_03307</name>
</gene>
<protein>
    <submittedName>
        <fullName evidence="2">Unannotated protein</fullName>
    </submittedName>
</protein>
<evidence type="ECO:0000313" key="2">
    <source>
        <dbReference type="EMBL" id="CAB4836862.1"/>
    </source>
</evidence>
<reference evidence="2" key="1">
    <citation type="submission" date="2020-05" db="EMBL/GenBank/DDBJ databases">
        <authorList>
            <person name="Chiriac C."/>
            <person name="Salcher M."/>
            <person name="Ghai R."/>
            <person name="Kavagutti S V."/>
        </authorList>
    </citation>
    <scope>NUCLEOTIDE SEQUENCE</scope>
</reference>
<accession>A0A6J7AV66</accession>
<evidence type="ECO:0000256" key="1">
    <source>
        <dbReference type="SAM" id="MobiDB-lite"/>
    </source>
</evidence>
<name>A0A6J7AV66_9ZZZZ</name>
<dbReference type="AlphaFoldDB" id="A0A6J7AV66"/>
<feature type="region of interest" description="Disordered" evidence="1">
    <location>
        <begin position="1"/>
        <end position="24"/>
    </location>
</feature>
<dbReference type="EMBL" id="CAFABA010000250">
    <property type="protein sequence ID" value="CAB4836862.1"/>
    <property type="molecule type" value="Genomic_DNA"/>
</dbReference>
<organism evidence="2">
    <name type="scientific">freshwater metagenome</name>
    <dbReference type="NCBI Taxonomy" id="449393"/>
    <lineage>
        <taxon>unclassified sequences</taxon>
        <taxon>metagenomes</taxon>
        <taxon>ecological metagenomes</taxon>
    </lineage>
</organism>
<proteinExistence type="predicted"/>
<sequence length="107" mass="11704">MLGARGRYPETAVAHHNRGDAVPRRRREVGIPQNLGVVVRVRIDETRCEHEALEIDDCGVGMAGRSIGAHGDDSITDDYDVNVACGCAGAIDHRGTSEHERAFMRDH</sequence>